<dbReference type="AlphaFoldDB" id="L0DED4"/>
<dbReference type="InterPro" id="IPR012902">
    <property type="entry name" value="N_methyl_site"/>
</dbReference>
<evidence type="ECO:0000313" key="5">
    <source>
        <dbReference type="Proteomes" id="UP000010798"/>
    </source>
</evidence>
<keyword evidence="5" id="KW-1185">Reference proteome</keyword>
<dbReference type="Gene3D" id="3.30.700.10">
    <property type="entry name" value="Glycoprotein, Type 4 Pilin"/>
    <property type="match status" value="1"/>
</dbReference>
<dbReference type="EMBL" id="CP003364">
    <property type="protein sequence ID" value="AGA27016.1"/>
    <property type="molecule type" value="Genomic_DNA"/>
</dbReference>
<dbReference type="Pfam" id="PF07963">
    <property type="entry name" value="N_methyl"/>
    <property type="match status" value="1"/>
</dbReference>
<dbReference type="OrthoDB" id="230785at2"/>
<keyword evidence="2" id="KW-1133">Transmembrane helix</keyword>
<dbReference type="SUPFAM" id="SSF54523">
    <property type="entry name" value="Pili subunits"/>
    <property type="match status" value="1"/>
</dbReference>
<evidence type="ECO:0000259" key="3">
    <source>
        <dbReference type="Pfam" id="PF07596"/>
    </source>
</evidence>
<feature type="domain" description="DUF1559" evidence="3">
    <location>
        <begin position="40"/>
        <end position="364"/>
    </location>
</feature>
<name>L0DED4_SINAD</name>
<dbReference type="InterPro" id="IPR027558">
    <property type="entry name" value="Pre_pil_HX9DG_C"/>
</dbReference>
<dbReference type="InterPro" id="IPR011453">
    <property type="entry name" value="DUF1559"/>
</dbReference>
<feature type="region of interest" description="Disordered" evidence="1">
    <location>
        <begin position="187"/>
        <end position="211"/>
    </location>
</feature>
<dbReference type="RefSeq" id="WP_015246168.1">
    <property type="nucleotide sequence ID" value="NC_019892.1"/>
</dbReference>
<dbReference type="HOGENOM" id="CLU_041661_0_0_0"/>
<dbReference type="InterPro" id="IPR045584">
    <property type="entry name" value="Pilin-like"/>
</dbReference>
<protein>
    <submittedName>
        <fullName evidence="4">Prepilin-type N-terminal cleavage/methylation domain-containing protein</fullName>
    </submittedName>
</protein>
<keyword evidence="2" id="KW-0472">Membrane</keyword>
<reference evidence="4 5" key="1">
    <citation type="submission" date="2012-02" db="EMBL/GenBank/DDBJ databases">
        <title>Complete sequence of chromosome of Singulisphaera acidiphila DSM 18658.</title>
        <authorList>
            <consortium name="US DOE Joint Genome Institute (JGI-PGF)"/>
            <person name="Lucas S."/>
            <person name="Copeland A."/>
            <person name="Lapidus A."/>
            <person name="Glavina del Rio T."/>
            <person name="Dalin E."/>
            <person name="Tice H."/>
            <person name="Bruce D."/>
            <person name="Goodwin L."/>
            <person name="Pitluck S."/>
            <person name="Peters L."/>
            <person name="Ovchinnikova G."/>
            <person name="Chertkov O."/>
            <person name="Kyrpides N."/>
            <person name="Mavromatis K."/>
            <person name="Ivanova N."/>
            <person name="Brettin T."/>
            <person name="Detter J.C."/>
            <person name="Han C."/>
            <person name="Larimer F."/>
            <person name="Land M."/>
            <person name="Hauser L."/>
            <person name="Markowitz V."/>
            <person name="Cheng J.-F."/>
            <person name="Hugenholtz P."/>
            <person name="Woyke T."/>
            <person name="Wu D."/>
            <person name="Tindall B."/>
            <person name="Pomrenke H."/>
            <person name="Brambilla E."/>
            <person name="Klenk H.-P."/>
            <person name="Eisen J.A."/>
        </authorList>
    </citation>
    <scope>NUCLEOTIDE SEQUENCE [LARGE SCALE GENOMIC DNA]</scope>
    <source>
        <strain evidence="5">ATCC BAA-1392 / DSM 18658 / VKM B-2454 / MOB10</strain>
    </source>
</reference>
<dbReference type="STRING" id="886293.Sinac_2720"/>
<dbReference type="NCBIfam" id="TIGR04294">
    <property type="entry name" value="pre_pil_HX9DG"/>
    <property type="match status" value="1"/>
</dbReference>
<gene>
    <name evidence="4" type="ordered locus">Sinac_2720</name>
</gene>
<dbReference type="eggNOG" id="COG2165">
    <property type="taxonomic scope" value="Bacteria"/>
</dbReference>
<evidence type="ECO:0000256" key="2">
    <source>
        <dbReference type="SAM" id="Phobius"/>
    </source>
</evidence>
<dbReference type="Pfam" id="PF07596">
    <property type="entry name" value="SBP_bac_10"/>
    <property type="match status" value="1"/>
</dbReference>
<accession>L0DED4</accession>
<keyword evidence="2" id="KW-0812">Transmembrane</keyword>
<feature type="transmembrane region" description="Helical" evidence="2">
    <location>
        <begin position="21"/>
        <end position="39"/>
    </location>
</feature>
<dbReference type="NCBIfam" id="TIGR02532">
    <property type="entry name" value="IV_pilin_GFxxxE"/>
    <property type="match status" value="1"/>
</dbReference>
<sequence>MRSRNESKHCRWNQAFTLIEVLVVVSIIGALVALLLPAIQGAREAARRAQCTNNMRQLALAAHNYESTVGVFPAQSMFPGQPPHPKTGWSTSWIVSVLQFAEQKSLFDAYNFSLEPVSTVSAPGGRANSTVTCLQLSLLLCPSDYGDNVRPRAPYAPTNYMGNYGGPGQIAVTDGLIIPLPSRLLDKNPNVPDRPPYPGTRGPVRPSHIRDGMSNTALLSERVLGLSMRGLDVRRSDTIDAKRVVFSTVRGSAIPSDSKEGLAAAQRLVNDCVNLPGEAKASAVVVNGQMWAAAFPLHLVVSSYTHTGPPNSVSCRNTQEWNGDDSWLIYVGPSGSAPPSSNHRGGVNVAFADGSVRFVKDSVNIKTWWALGSRAGGEVVNMDDL</sequence>
<evidence type="ECO:0000256" key="1">
    <source>
        <dbReference type="SAM" id="MobiDB-lite"/>
    </source>
</evidence>
<organism evidence="4 5">
    <name type="scientific">Singulisphaera acidiphila (strain ATCC BAA-1392 / DSM 18658 / VKM B-2454 / MOB10)</name>
    <dbReference type="NCBI Taxonomy" id="886293"/>
    <lineage>
        <taxon>Bacteria</taxon>
        <taxon>Pseudomonadati</taxon>
        <taxon>Planctomycetota</taxon>
        <taxon>Planctomycetia</taxon>
        <taxon>Isosphaerales</taxon>
        <taxon>Isosphaeraceae</taxon>
        <taxon>Singulisphaera</taxon>
    </lineage>
</organism>
<proteinExistence type="predicted"/>
<dbReference type="PANTHER" id="PTHR30093:SF2">
    <property type="entry name" value="TYPE II SECRETION SYSTEM PROTEIN H"/>
    <property type="match status" value="1"/>
</dbReference>
<dbReference type="Proteomes" id="UP000010798">
    <property type="component" value="Chromosome"/>
</dbReference>
<dbReference type="PANTHER" id="PTHR30093">
    <property type="entry name" value="GENERAL SECRETION PATHWAY PROTEIN G"/>
    <property type="match status" value="1"/>
</dbReference>
<evidence type="ECO:0000313" key="4">
    <source>
        <dbReference type="EMBL" id="AGA27016.1"/>
    </source>
</evidence>
<dbReference type="KEGG" id="saci:Sinac_2720"/>